<dbReference type="PANTHER" id="PTHR10585">
    <property type="entry name" value="ER LUMEN PROTEIN RETAINING RECEPTOR"/>
    <property type="match status" value="1"/>
</dbReference>
<dbReference type="eggNOG" id="KOG3106">
    <property type="taxonomic scope" value="Eukaryota"/>
</dbReference>
<evidence type="ECO:0000256" key="10">
    <source>
        <dbReference type="ARBA" id="ARBA00023170"/>
    </source>
</evidence>
<keyword evidence="9 12" id="KW-0472">Membrane</keyword>
<evidence type="ECO:0000256" key="4">
    <source>
        <dbReference type="ARBA" id="ARBA00022692"/>
    </source>
</evidence>
<feature type="transmembrane region" description="Helical" evidence="12">
    <location>
        <begin position="247"/>
        <end position="266"/>
    </location>
</feature>
<comment type="similarity">
    <text evidence="2">Belongs to the ERD2 family.</text>
</comment>
<evidence type="ECO:0000313" key="13">
    <source>
        <dbReference type="EMBL" id="CBZ54406.1"/>
    </source>
</evidence>
<feature type="transmembrane region" description="Helical" evidence="12">
    <location>
        <begin position="215"/>
        <end position="235"/>
    </location>
</feature>
<dbReference type="InParanoid" id="F0VMC8"/>
<keyword evidence="5" id="KW-0256">Endoplasmic reticulum</keyword>
<dbReference type="GO" id="GO:0015031">
    <property type="term" value="P:protein transport"/>
    <property type="evidence" value="ECO:0007669"/>
    <property type="project" value="UniProtKB-KW"/>
</dbReference>
<dbReference type="GO" id="GO:0016192">
    <property type="term" value="P:vesicle-mediated transport"/>
    <property type="evidence" value="ECO:0007669"/>
    <property type="project" value="UniProtKB-KW"/>
</dbReference>
<dbReference type="OMA" id="YILLPCI"/>
<evidence type="ECO:0000256" key="2">
    <source>
        <dbReference type="ARBA" id="ARBA00010120"/>
    </source>
</evidence>
<feature type="transmembrane region" description="Helical" evidence="12">
    <location>
        <begin position="182"/>
        <end position="203"/>
    </location>
</feature>
<dbReference type="VEuPathDB" id="ToxoDB:NCLIV_048350"/>
<reference evidence="14" key="4">
    <citation type="journal article" date="2015" name="PLoS ONE">
        <title>Comprehensive Evaluation of Toxoplasma gondii VEG and Neospora caninum LIV Genomes with Tachyzoite Stage Transcriptome and Proteome Defines Novel Transcript Features.</title>
        <authorList>
            <person name="Ramaprasad A."/>
            <person name="Mourier T."/>
            <person name="Naeem R."/>
            <person name="Malas T.B."/>
            <person name="Moussa E."/>
            <person name="Panigrahi A."/>
            <person name="Vermont S.J."/>
            <person name="Otto T.D."/>
            <person name="Wastling J."/>
            <person name="Pain A."/>
        </authorList>
    </citation>
    <scope>NUCLEOTIDE SEQUENCE</scope>
    <source>
        <strain evidence="14">Liverpool</strain>
    </source>
</reference>
<feature type="transmembrane region" description="Helical" evidence="12">
    <location>
        <begin position="347"/>
        <end position="367"/>
    </location>
</feature>
<accession>F0VMC8</accession>
<dbReference type="Pfam" id="PF00810">
    <property type="entry name" value="ER_lumen_recept"/>
    <property type="match status" value="1"/>
</dbReference>
<evidence type="ECO:0000256" key="12">
    <source>
        <dbReference type="SAM" id="Phobius"/>
    </source>
</evidence>
<feature type="transmembrane region" description="Helical" evidence="12">
    <location>
        <begin position="151"/>
        <end position="170"/>
    </location>
</feature>
<dbReference type="RefSeq" id="XP_003884436.1">
    <property type="nucleotide sequence ID" value="XM_003884387.1"/>
</dbReference>
<dbReference type="GO" id="GO:0046923">
    <property type="term" value="F:ER retention sequence binding"/>
    <property type="evidence" value="ECO:0007669"/>
    <property type="project" value="InterPro"/>
</dbReference>
<sequence length="384" mass="42076">MQPNAGYTYNAPPGGMYAGPGAASTGMLGYRGNFAPGDQVSSGFPATQGMYGGDPAHAHVAGMTQTYARSAGPQSGFSGGMEPTTPAPSVSSTYPVTSGLGFTLKDFCRVMRDREKLGLWLSTHRGSLQAWTGFVVVVLIVYHLFSDGDFSFLMTLSSLISMFSFLMVVLKIEANKSVAGVSLKMIECYVVLIFARLCSIIPFEGYLPYDRSGDWLYQTVEALSFLLAGTTVYLCRSRYANTYDSSGDTLNHLFLIVPAAVLALLFHPSLNAFMPADFAWTFALYLEAVAVLPQLFMFQKQGKVEPFTTHFLAAQALSQVFSFVFWVSSYSELNGPQNTLKSYVGHWVIGMQVMQLIVMGDFIYHYIRCLTSGVPVQYMLSENV</sequence>
<feature type="region of interest" description="Disordered" evidence="11">
    <location>
        <begin position="73"/>
        <end position="92"/>
    </location>
</feature>
<reference evidence="13" key="1">
    <citation type="submission" date="2011-02" db="EMBL/GenBank/DDBJ databases">
        <authorList>
            <person name="Aslett M."/>
        </authorList>
    </citation>
    <scope>NUCLEOTIDE SEQUENCE</scope>
    <source>
        <strain evidence="13">Liverpool</strain>
    </source>
</reference>
<evidence type="ECO:0000256" key="5">
    <source>
        <dbReference type="ARBA" id="ARBA00022824"/>
    </source>
</evidence>
<evidence type="ECO:0000313" key="15">
    <source>
        <dbReference type="Proteomes" id="UP000007494"/>
    </source>
</evidence>
<evidence type="ECO:0000256" key="11">
    <source>
        <dbReference type="SAM" id="MobiDB-lite"/>
    </source>
</evidence>
<reference evidence="13" key="2">
    <citation type="submission" date="2011-03" db="EMBL/GenBank/DDBJ databases">
        <title>Comparative genomics and transcriptomics of Neospora caninum and Toxoplasma gondii.</title>
        <authorList>
            <person name="Reid A.J."/>
            <person name="Sohal A."/>
            <person name="Harris D."/>
            <person name="Quail M."/>
            <person name="Sanders M."/>
            <person name="Berriman M."/>
            <person name="Wastling J.M."/>
            <person name="Pain A."/>
        </authorList>
    </citation>
    <scope>NUCLEOTIDE SEQUENCE</scope>
    <source>
        <strain evidence="13">Liverpool</strain>
    </source>
</reference>
<keyword evidence="10 13" id="KW-0675">Receptor</keyword>
<reference evidence="15" key="3">
    <citation type="journal article" date="2012" name="PLoS Pathog.">
        <title>Comparative genomics of the apicomplexan parasites Toxoplasma gondii and Neospora caninum: Coccidia differing in host range and transmission strategy.</title>
        <authorList>
            <person name="Reid A.J."/>
            <person name="Vermont S.J."/>
            <person name="Cotton J.A."/>
            <person name="Harris D."/>
            <person name="Hill-Cawthorne G.A."/>
            <person name="Konen-Waisman S."/>
            <person name="Latham S.M."/>
            <person name="Mourier T."/>
            <person name="Norton R."/>
            <person name="Quail M.A."/>
            <person name="Sanders M."/>
            <person name="Shanmugam D."/>
            <person name="Sohal A."/>
            <person name="Wasmuth J.D."/>
            <person name="Brunk B."/>
            <person name="Grigg M.E."/>
            <person name="Howard J.C."/>
            <person name="Parkinson J."/>
            <person name="Roos D.S."/>
            <person name="Trees A.J."/>
            <person name="Berriman M."/>
            <person name="Pain A."/>
            <person name="Wastling J.M."/>
        </authorList>
    </citation>
    <scope>NUCLEOTIDE SEQUENCE [LARGE SCALE GENOMIC DNA]</scope>
    <source>
        <strain evidence="15">Liverpool</strain>
    </source>
</reference>
<evidence type="ECO:0000313" key="14">
    <source>
        <dbReference type="EMBL" id="CEL69114.1"/>
    </source>
</evidence>
<keyword evidence="15" id="KW-1185">Reference proteome</keyword>
<dbReference type="AlphaFoldDB" id="F0VMC8"/>
<feature type="transmembrane region" description="Helical" evidence="12">
    <location>
        <begin position="278"/>
        <end position="298"/>
    </location>
</feature>
<gene>
    <name evidence="14" type="ORF">BN1204_048350</name>
    <name evidence="13" type="ORF">NCLIV_048350</name>
</gene>
<dbReference type="GO" id="GO:0005789">
    <property type="term" value="C:endoplasmic reticulum membrane"/>
    <property type="evidence" value="ECO:0007669"/>
    <property type="project" value="UniProtKB-SubCell"/>
</dbReference>
<evidence type="ECO:0000256" key="6">
    <source>
        <dbReference type="ARBA" id="ARBA00022892"/>
    </source>
</evidence>
<protein>
    <submittedName>
        <fullName evidence="13">ER lumen protein retaining receptor, related</fullName>
    </submittedName>
</protein>
<evidence type="ECO:0000256" key="7">
    <source>
        <dbReference type="ARBA" id="ARBA00022927"/>
    </source>
</evidence>
<evidence type="ECO:0000256" key="3">
    <source>
        <dbReference type="ARBA" id="ARBA00022448"/>
    </source>
</evidence>
<proteinExistence type="inferred from homology"/>
<keyword evidence="6" id="KW-0931">ER-Golgi transport</keyword>
<dbReference type="GeneID" id="13442337"/>
<evidence type="ECO:0000256" key="9">
    <source>
        <dbReference type="ARBA" id="ARBA00023136"/>
    </source>
</evidence>
<keyword evidence="7" id="KW-0653">Protein transport</keyword>
<dbReference type="OrthoDB" id="7694678at2759"/>
<dbReference type="GO" id="GO:0006621">
    <property type="term" value="P:protein retention in ER lumen"/>
    <property type="evidence" value="ECO:0007669"/>
    <property type="project" value="InterPro"/>
</dbReference>
<comment type="subcellular location">
    <subcellularLocation>
        <location evidence="1">Endoplasmic reticulum membrane</location>
        <topology evidence="1">Multi-pass membrane protein</topology>
    </subcellularLocation>
</comment>
<feature type="transmembrane region" description="Helical" evidence="12">
    <location>
        <begin position="310"/>
        <end position="327"/>
    </location>
</feature>
<name>F0VMC8_NEOCL</name>
<dbReference type="EMBL" id="LN714485">
    <property type="protein sequence ID" value="CEL69114.1"/>
    <property type="molecule type" value="Genomic_DNA"/>
</dbReference>
<keyword evidence="3" id="KW-0813">Transport</keyword>
<organism evidence="13 15">
    <name type="scientific">Neospora caninum (strain Liverpool)</name>
    <dbReference type="NCBI Taxonomy" id="572307"/>
    <lineage>
        <taxon>Eukaryota</taxon>
        <taxon>Sar</taxon>
        <taxon>Alveolata</taxon>
        <taxon>Apicomplexa</taxon>
        <taxon>Conoidasida</taxon>
        <taxon>Coccidia</taxon>
        <taxon>Eucoccidiorida</taxon>
        <taxon>Eimeriorina</taxon>
        <taxon>Sarcocystidae</taxon>
        <taxon>Neospora</taxon>
    </lineage>
</organism>
<feature type="transmembrane region" description="Helical" evidence="12">
    <location>
        <begin position="128"/>
        <end position="145"/>
    </location>
</feature>
<evidence type="ECO:0000256" key="8">
    <source>
        <dbReference type="ARBA" id="ARBA00022989"/>
    </source>
</evidence>
<keyword evidence="8 12" id="KW-1133">Transmembrane helix</keyword>
<dbReference type="Proteomes" id="UP000007494">
    <property type="component" value="Chromosome X"/>
</dbReference>
<dbReference type="PRINTS" id="PR00660">
    <property type="entry name" value="ERLUMENR"/>
</dbReference>
<dbReference type="InterPro" id="IPR000133">
    <property type="entry name" value="ER_ret_rcpt"/>
</dbReference>
<keyword evidence="4 12" id="KW-0812">Transmembrane</keyword>
<evidence type="ECO:0000256" key="1">
    <source>
        <dbReference type="ARBA" id="ARBA00004477"/>
    </source>
</evidence>
<dbReference type="EMBL" id="FR823391">
    <property type="protein sequence ID" value="CBZ54406.1"/>
    <property type="molecule type" value="Genomic_DNA"/>
</dbReference>